<dbReference type="Pfam" id="PF12894">
    <property type="entry name" value="ANAPC4_WD40"/>
    <property type="match status" value="1"/>
</dbReference>
<dbReference type="OMA" id="WNADGRH"/>
<evidence type="ECO:0000256" key="3">
    <source>
        <dbReference type="ARBA" id="ARBA00046343"/>
    </source>
</evidence>
<dbReference type="InterPro" id="IPR015943">
    <property type="entry name" value="WD40/YVTN_repeat-like_dom_sf"/>
</dbReference>
<gene>
    <name evidence="6" type="primary">THOC3</name>
    <name evidence="6" type="ORF">A0H81_09614</name>
</gene>
<dbReference type="Pfam" id="PF07676">
    <property type="entry name" value="PD40"/>
    <property type="match status" value="1"/>
</dbReference>
<dbReference type="Gene3D" id="2.130.10.10">
    <property type="entry name" value="YVTN repeat-like/Quinoprotein amine dehydrogenase"/>
    <property type="match status" value="2"/>
</dbReference>
<accession>A0A1C7LZB6</accession>
<dbReference type="OrthoDB" id="340259at2759"/>
<dbReference type="STRING" id="5627.A0A1C7LZB6"/>
<keyword evidence="1" id="KW-0853">WD repeat</keyword>
<proteinExistence type="inferred from homology"/>
<dbReference type="GO" id="GO:0000445">
    <property type="term" value="C:THO complex part of transcription export complex"/>
    <property type="evidence" value="ECO:0007669"/>
    <property type="project" value="TreeGrafter"/>
</dbReference>
<feature type="region of interest" description="Disordered" evidence="4">
    <location>
        <begin position="1"/>
        <end position="23"/>
    </location>
</feature>
<dbReference type="EMBL" id="LUGG01000014">
    <property type="protein sequence ID" value="OBZ70055.1"/>
    <property type="molecule type" value="Genomic_DNA"/>
</dbReference>
<evidence type="ECO:0000256" key="4">
    <source>
        <dbReference type="SAM" id="MobiDB-lite"/>
    </source>
</evidence>
<comment type="similarity">
    <text evidence="3">Belongs to the THOC3 family.</text>
</comment>
<evidence type="ECO:0000313" key="7">
    <source>
        <dbReference type="Proteomes" id="UP000092993"/>
    </source>
</evidence>
<evidence type="ECO:0000259" key="5">
    <source>
        <dbReference type="Pfam" id="PF12894"/>
    </source>
</evidence>
<comment type="caution">
    <text evidence="6">The sequence shown here is derived from an EMBL/GenBank/DDBJ whole genome shotgun (WGS) entry which is preliminary data.</text>
</comment>
<keyword evidence="7" id="KW-1185">Reference proteome</keyword>
<dbReference type="PANTHER" id="PTHR22839">
    <property type="entry name" value="THO COMPLEX SUBUNIT 3 THO3"/>
    <property type="match status" value="1"/>
</dbReference>
<name>A0A1C7LZB6_GRIFR</name>
<organism evidence="6 7">
    <name type="scientific">Grifola frondosa</name>
    <name type="common">Maitake</name>
    <name type="synonym">Polyporus frondosus</name>
    <dbReference type="NCBI Taxonomy" id="5627"/>
    <lineage>
        <taxon>Eukaryota</taxon>
        <taxon>Fungi</taxon>
        <taxon>Dikarya</taxon>
        <taxon>Basidiomycota</taxon>
        <taxon>Agaricomycotina</taxon>
        <taxon>Agaricomycetes</taxon>
        <taxon>Polyporales</taxon>
        <taxon>Grifolaceae</taxon>
        <taxon>Grifola</taxon>
    </lineage>
</organism>
<dbReference type="Pfam" id="PF00400">
    <property type="entry name" value="WD40"/>
    <property type="match status" value="3"/>
</dbReference>
<sequence>MSNSTANLNGRDEDDTIPYQRPPSPPLHATFAVRGIHVRILIAVAPPTFSAFRPREVRFQSPQLMNHVAWSCDGRKLAAVGIDKVARVWSPEKTMEPRASANFSGAHSDDVDYVSWNPTHPELFCTSSQKDKRIVLWDGRQSRHVQLCQSKVSPVMTTYSPDGRTILFTSTGRHLHVLTYGKEGEETKEQWHISDRDSIAASTVLFNPAGDGIILTHQAETSVRALQYPSYQMVINAAAHVGGCTAAAFDPRGIYLATGGYDSIVNLFEISSWMCQRSITSCEHAINALSFSHDGEFLAVATAGPYVEICATETGLPLHRVQTSTPPCTVAWHPSKYVFAYCGQIKTIPREGPPIYNACINLFGPGM</sequence>
<dbReference type="InterPro" id="IPR001680">
    <property type="entry name" value="WD40_rpt"/>
</dbReference>
<dbReference type="GO" id="GO:0006406">
    <property type="term" value="P:mRNA export from nucleus"/>
    <property type="evidence" value="ECO:0007669"/>
    <property type="project" value="InterPro"/>
</dbReference>
<reference evidence="6 7" key="1">
    <citation type="submission" date="2016-03" db="EMBL/GenBank/DDBJ databases">
        <title>Whole genome sequencing of Grifola frondosa 9006-11.</title>
        <authorList>
            <person name="Min B."/>
            <person name="Park H."/>
            <person name="Kim J.-G."/>
            <person name="Cho H."/>
            <person name="Oh Y.-L."/>
            <person name="Kong W.-S."/>
            <person name="Choi I.-G."/>
        </authorList>
    </citation>
    <scope>NUCLEOTIDE SEQUENCE [LARGE SCALE GENOMIC DNA]</scope>
    <source>
        <strain evidence="6 7">9006-11</strain>
    </source>
</reference>
<dbReference type="PANTHER" id="PTHR22839:SF0">
    <property type="entry name" value="THO COMPLEX SUBUNIT 3"/>
    <property type="match status" value="1"/>
</dbReference>
<evidence type="ECO:0000256" key="1">
    <source>
        <dbReference type="ARBA" id="ARBA00022574"/>
    </source>
</evidence>
<dbReference type="SMART" id="SM00320">
    <property type="entry name" value="WD40"/>
    <property type="match status" value="4"/>
</dbReference>
<protein>
    <submittedName>
        <fullName evidence="6">THO complex subunit 3</fullName>
    </submittedName>
</protein>
<evidence type="ECO:0000313" key="6">
    <source>
        <dbReference type="EMBL" id="OBZ70055.1"/>
    </source>
</evidence>
<dbReference type="AlphaFoldDB" id="A0A1C7LZB6"/>
<dbReference type="InterPro" id="IPR011659">
    <property type="entry name" value="WD40"/>
</dbReference>
<dbReference type="InterPro" id="IPR024977">
    <property type="entry name" value="Apc4-like_WD40_dom"/>
</dbReference>
<keyword evidence="2" id="KW-0677">Repeat</keyword>
<dbReference type="Proteomes" id="UP000092993">
    <property type="component" value="Unassembled WGS sequence"/>
</dbReference>
<evidence type="ECO:0000256" key="2">
    <source>
        <dbReference type="ARBA" id="ARBA00022737"/>
    </source>
</evidence>
<dbReference type="InterPro" id="IPR036322">
    <property type="entry name" value="WD40_repeat_dom_sf"/>
</dbReference>
<feature type="domain" description="Anaphase-promoting complex subunit 4-like WD40" evidence="5">
    <location>
        <begin position="283"/>
        <end position="333"/>
    </location>
</feature>
<dbReference type="SUPFAM" id="SSF50978">
    <property type="entry name" value="WD40 repeat-like"/>
    <property type="match status" value="1"/>
</dbReference>
<dbReference type="InterPro" id="IPR040132">
    <property type="entry name" value="Tex1/THOC3"/>
</dbReference>